<dbReference type="InterPro" id="IPR003594">
    <property type="entry name" value="HATPase_dom"/>
</dbReference>
<keyword evidence="3" id="KW-0808">Transferase</keyword>
<evidence type="ECO:0000256" key="5">
    <source>
        <dbReference type="ARBA" id="ARBA00022777"/>
    </source>
</evidence>
<keyword evidence="5 11" id="KW-0418">Kinase</keyword>
<dbReference type="InterPro" id="IPR011712">
    <property type="entry name" value="Sig_transdc_His_kin_sub3_dim/P"/>
</dbReference>
<evidence type="ECO:0000256" key="1">
    <source>
        <dbReference type="ARBA" id="ARBA00004651"/>
    </source>
</evidence>
<dbReference type="GO" id="GO:0000155">
    <property type="term" value="F:phosphorelay sensor kinase activity"/>
    <property type="evidence" value="ECO:0007669"/>
    <property type="project" value="InterPro"/>
</dbReference>
<evidence type="ECO:0000256" key="4">
    <source>
        <dbReference type="ARBA" id="ARBA00022692"/>
    </source>
</evidence>
<evidence type="ECO:0000256" key="8">
    <source>
        <dbReference type="ARBA" id="ARBA00023136"/>
    </source>
</evidence>
<dbReference type="Gene3D" id="1.20.5.1930">
    <property type="match status" value="1"/>
</dbReference>
<comment type="subcellular location">
    <subcellularLocation>
        <location evidence="1">Cell membrane</location>
        <topology evidence="1">Multi-pass membrane protein</topology>
    </subcellularLocation>
</comment>
<accession>A0A931G1X9</accession>
<dbReference type="PANTHER" id="PTHR24421">
    <property type="entry name" value="NITRATE/NITRITE SENSOR PROTEIN NARX-RELATED"/>
    <property type="match status" value="1"/>
</dbReference>
<evidence type="ECO:0000313" key="11">
    <source>
        <dbReference type="EMBL" id="MBG0568423.1"/>
    </source>
</evidence>
<dbReference type="CDD" id="cd16917">
    <property type="entry name" value="HATPase_UhpB-NarQ-NarX-like"/>
    <property type="match status" value="1"/>
</dbReference>
<dbReference type="PANTHER" id="PTHR24421:SF37">
    <property type="entry name" value="SENSOR HISTIDINE KINASE NARS"/>
    <property type="match status" value="1"/>
</dbReference>
<evidence type="ECO:0000313" key="12">
    <source>
        <dbReference type="Proteomes" id="UP000598146"/>
    </source>
</evidence>
<dbReference type="Pfam" id="PF02518">
    <property type="entry name" value="HATPase_c"/>
    <property type="match status" value="1"/>
</dbReference>
<dbReference type="InterPro" id="IPR050482">
    <property type="entry name" value="Sensor_HK_TwoCompSys"/>
</dbReference>
<comment type="caution">
    <text evidence="11">The sequence shown here is derived from an EMBL/GenBank/DDBJ whole genome shotgun (WGS) entry which is preliminary data.</text>
</comment>
<dbReference type="Gene3D" id="3.30.565.10">
    <property type="entry name" value="Histidine kinase-like ATPase, C-terminal domain"/>
    <property type="match status" value="1"/>
</dbReference>
<keyword evidence="7" id="KW-0902">Two-component regulatory system</keyword>
<dbReference type="SUPFAM" id="SSF55874">
    <property type="entry name" value="ATPase domain of HSP90 chaperone/DNA topoisomerase II/histidine kinase"/>
    <property type="match status" value="1"/>
</dbReference>
<dbReference type="RefSeq" id="WP_196420197.1">
    <property type="nucleotide sequence ID" value="NZ_JADQTO010000038.1"/>
</dbReference>
<protein>
    <submittedName>
        <fullName evidence="11">Sensor histidine kinase</fullName>
    </submittedName>
</protein>
<feature type="transmembrane region" description="Helical" evidence="9">
    <location>
        <begin position="263"/>
        <end position="282"/>
    </location>
</feature>
<dbReference type="EMBL" id="JADQTO010000038">
    <property type="protein sequence ID" value="MBG0568423.1"/>
    <property type="molecule type" value="Genomic_DNA"/>
</dbReference>
<keyword evidence="4 9" id="KW-0812">Transmembrane</keyword>
<proteinExistence type="predicted"/>
<dbReference type="Proteomes" id="UP000598146">
    <property type="component" value="Unassembled WGS sequence"/>
</dbReference>
<feature type="transmembrane region" description="Helical" evidence="9">
    <location>
        <begin position="98"/>
        <end position="117"/>
    </location>
</feature>
<keyword evidence="12" id="KW-1185">Reference proteome</keyword>
<reference evidence="11" key="1">
    <citation type="submission" date="2020-11" db="EMBL/GenBank/DDBJ databases">
        <title>Isolation and identification of active actinomycetes.</title>
        <authorList>
            <person name="Sun X."/>
        </authorList>
    </citation>
    <scope>NUCLEOTIDE SEQUENCE</scope>
    <source>
        <strain evidence="11">NEAU-A11</strain>
    </source>
</reference>
<dbReference type="InterPro" id="IPR036890">
    <property type="entry name" value="HATPase_C_sf"/>
</dbReference>
<dbReference type="GO" id="GO:0005886">
    <property type="term" value="C:plasma membrane"/>
    <property type="evidence" value="ECO:0007669"/>
    <property type="project" value="UniProtKB-SubCell"/>
</dbReference>
<keyword evidence="8 9" id="KW-0472">Membrane</keyword>
<feature type="transmembrane region" description="Helical" evidence="9">
    <location>
        <begin position="207"/>
        <end position="227"/>
    </location>
</feature>
<feature type="transmembrane region" description="Helical" evidence="9">
    <location>
        <begin position="72"/>
        <end position="92"/>
    </location>
</feature>
<feature type="transmembrane region" description="Helical" evidence="9">
    <location>
        <begin position="233"/>
        <end position="256"/>
    </location>
</feature>
<evidence type="ECO:0000256" key="6">
    <source>
        <dbReference type="ARBA" id="ARBA00022989"/>
    </source>
</evidence>
<dbReference type="AlphaFoldDB" id="A0A931G1X9"/>
<feature type="transmembrane region" description="Helical" evidence="9">
    <location>
        <begin position="44"/>
        <end position="65"/>
    </location>
</feature>
<feature type="transmembrane region" description="Helical" evidence="9">
    <location>
        <begin position="170"/>
        <end position="195"/>
    </location>
</feature>
<gene>
    <name evidence="11" type="ORF">I4J89_44065</name>
</gene>
<dbReference type="Pfam" id="PF07730">
    <property type="entry name" value="HisKA_3"/>
    <property type="match status" value="1"/>
</dbReference>
<feature type="domain" description="Histidine kinase/HSP90-like ATPase" evidence="10">
    <location>
        <begin position="559"/>
        <end position="649"/>
    </location>
</feature>
<evidence type="ECO:0000259" key="10">
    <source>
        <dbReference type="SMART" id="SM00387"/>
    </source>
</evidence>
<sequence>MAIVQHLLVSGRRSTAAAIVAAIVTLVAIGQLRDPGQATMQWVGLNAGIALSCTAMGMLILAGIPTHRVGRLLVAAGICATTAVLAVSWTGWPPLAWLAQWCWCLSFSLVIFALLFFPDGRLGSPWRRALAVVITVTTAVIAVSWAIAALDPRRTYLLDAVPPATARAQTFLVIAAAATAALLLETVVVAGSLWLRWRRSSGQTRHQVACVLLAGALLPMTIILDVLNLPGAWILVSMLIPAAMTLAILQFGLYGLDRVINRTIVWLIMAFLVIVAFVALVAVSRVLLFGSATSASLAATGVIAVTFQPVLDRVQRGVNQLLYGDRDDPYRVVTRLGGLLGRTVEPQSVPPLLAETIARSLRVPYVAVETFGRHGPQILAQYGTPAPETESFDMISHSELIGRLLVATRSPASRFALRERRVLSDVAQHAAIAVEATLLIHDLRESRERLVVAREEERRRLRRDLHDGLGPTIAGMSMQVRAAQQAIVGQPRAAGILDRVARDLQICMAEVRRLVDQLRPPALDGGLAAALRAECRRFTGADLTVNLDVRTDLDGLPAAFEVAAYRIIAEALTNVSRHARATTCDVTVSKGQAFDLTVVDDGVGFTPAGQRGVGLTSMRERTEELGGSCLIAAHEPHGTCVRVRLPLRLDIGRPTESAAQPQEVSS</sequence>
<feature type="transmembrane region" description="Helical" evidence="9">
    <location>
        <begin position="15"/>
        <end position="32"/>
    </location>
</feature>
<keyword evidence="2" id="KW-1003">Cell membrane</keyword>
<evidence type="ECO:0000256" key="7">
    <source>
        <dbReference type="ARBA" id="ARBA00023012"/>
    </source>
</evidence>
<dbReference type="GO" id="GO:0046983">
    <property type="term" value="F:protein dimerization activity"/>
    <property type="evidence" value="ECO:0007669"/>
    <property type="project" value="InterPro"/>
</dbReference>
<evidence type="ECO:0000256" key="2">
    <source>
        <dbReference type="ARBA" id="ARBA00022475"/>
    </source>
</evidence>
<name>A0A931G1X9_9ACTN</name>
<evidence type="ECO:0000256" key="3">
    <source>
        <dbReference type="ARBA" id="ARBA00022679"/>
    </source>
</evidence>
<dbReference type="SMART" id="SM00387">
    <property type="entry name" value="HATPase_c"/>
    <property type="match status" value="1"/>
</dbReference>
<organism evidence="11 12">
    <name type="scientific">Actinoplanes aureus</name>
    <dbReference type="NCBI Taxonomy" id="2792083"/>
    <lineage>
        <taxon>Bacteria</taxon>
        <taxon>Bacillati</taxon>
        <taxon>Actinomycetota</taxon>
        <taxon>Actinomycetes</taxon>
        <taxon>Micromonosporales</taxon>
        <taxon>Micromonosporaceae</taxon>
        <taxon>Actinoplanes</taxon>
    </lineage>
</organism>
<evidence type="ECO:0000256" key="9">
    <source>
        <dbReference type="SAM" id="Phobius"/>
    </source>
</evidence>
<feature type="transmembrane region" description="Helical" evidence="9">
    <location>
        <begin position="129"/>
        <end position="150"/>
    </location>
</feature>
<keyword evidence="6 9" id="KW-1133">Transmembrane helix</keyword>